<evidence type="ECO:0000313" key="3">
    <source>
        <dbReference type="Proteomes" id="UP000007800"/>
    </source>
</evidence>
<evidence type="ECO:0000256" key="1">
    <source>
        <dbReference type="SAM" id="MobiDB-lite"/>
    </source>
</evidence>
<dbReference type="RefSeq" id="XP_002777586.1">
    <property type="nucleotide sequence ID" value="XM_002777540.1"/>
</dbReference>
<dbReference type="GeneID" id="9052283"/>
<gene>
    <name evidence="2" type="ORF">Pmar_PMAR025954</name>
</gene>
<name>C5L1H5_PERM5</name>
<dbReference type="EMBL" id="GG678316">
    <property type="protein sequence ID" value="EER09402.1"/>
    <property type="molecule type" value="Genomic_DNA"/>
</dbReference>
<accession>C5L1H5</accession>
<dbReference type="InParanoid" id="C5L1H5"/>
<dbReference type="Proteomes" id="UP000007800">
    <property type="component" value="Unassembled WGS sequence"/>
</dbReference>
<dbReference type="AlphaFoldDB" id="C5L1H5"/>
<evidence type="ECO:0000313" key="2">
    <source>
        <dbReference type="EMBL" id="EER09402.1"/>
    </source>
</evidence>
<sequence length="149" mass="16179">MYQAVCTFAPNIYSRRGHKPGQEGAVGNRLLRAAEVSKAKIEEKRKAIESARMREATFAPKITPYPSNKNRDPTGVRQRAGTRQSPSIQGMYGKDGMAAKQCHAEEAFKGTPPVGPDRAPMQGGDSAGVVSHTRQSASRQSPDRATINR</sequence>
<proteinExistence type="predicted"/>
<feature type="region of interest" description="Disordered" evidence="1">
    <location>
        <begin position="52"/>
        <end position="149"/>
    </location>
</feature>
<protein>
    <submittedName>
        <fullName evidence="2">Uncharacterized protein</fullName>
    </submittedName>
</protein>
<keyword evidence="3" id="KW-1185">Reference proteome</keyword>
<dbReference type="OrthoDB" id="10443021at2759"/>
<reference evidence="2 3" key="1">
    <citation type="submission" date="2008-07" db="EMBL/GenBank/DDBJ databases">
        <authorList>
            <person name="El-Sayed N."/>
            <person name="Caler E."/>
            <person name="Inman J."/>
            <person name="Amedeo P."/>
            <person name="Hass B."/>
            <person name="Wortman J."/>
        </authorList>
    </citation>
    <scope>NUCLEOTIDE SEQUENCE [LARGE SCALE GENOMIC DNA]</scope>
    <source>
        <strain evidence="3">ATCC 50983 / TXsc</strain>
    </source>
</reference>
<organism evidence="3">
    <name type="scientific">Perkinsus marinus (strain ATCC 50983 / TXsc)</name>
    <dbReference type="NCBI Taxonomy" id="423536"/>
    <lineage>
        <taxon>Eukaryota</taxon>
        <taxon>Sar</taxon>
        <taxon>Alveolata</taxon>
        <taxon>Perkinsozoa</taxon>
        <taxon>Perkinsea</taxon>
        <taxon>Perkinsida</taxon>
        <taxon>Perkinsidae</taxon>
        <taxon>Perkinsus</taxon>
    </lineage>
</organism>